<evidence type="ECO:0000313" key="2">
    <source>
        <dbReference type="Proteomes" id="UP000029878"/>
    </source>
</evidence>
<dbReference type="Proteomes" id="UP000029878">
    <property type="component" value="Unassembled WGS sequence"/>
</dbReference>
<gene>
    <name evidence="1" type="ORF">LS81_006655</name>
</gene>
<accession>A0A4U8S9W9</accession>
<reference evidence="1 2" key="1">
    <citation type="journal article" date="2014" name="Genome Announc.">
        <title>Draft genome sequences of eight enterohepatic helicobacter species isolated from both laboratory and wild rodents.</title>
        <authorList>
            <person name="Sheh A."/>
            <person name="Shen Z."/>
            <person name="Fox J.G."/>
        </authorList>
    </citation>
    <scope>NUCLEOTIDE SEQUENCE [LARGE SCALE GENOMIC DNA]</scope>
    <source>
        <strain evidence="1 2">ATCC 700114</strain>
    </source>
</reference>
<dbReference type="AlphaFoldDB" id="A0A4U8S9W9"/>
<dbReference type="RefSeq" id="WP_104696474.1">
    <property type="nucleotide sequence ID" value="NZ_FZNG01000020.1"/>
</dbReference>
<sequence>MLRYIALFGITMLSGFMWADTFLDEDSQSFQKSKDDPNMLVFVTSHVIPITPELVQNTPYGRMIAIPQEALNPHNNTNIVAKGMYNHGNYTIFRSNNNNITFYRHTRNTTRQYTRMAPNIYKVTHFAGSFYKVDPMPPKITACSLVISRTFEAQKTSSPQVLLDLNKVPNQGIADILLECPKPPEY</sequence>
<proteinExistence type="predicted"/>
<name>A0A4U8S9W9_9HELI</name>
<dbReference type="OrthoDB" id="5326784at2"/>
<dbReference type="EMBL" id="JRPL02000014">
    <property type="protein sequence ID" value="TLD82833.1"/>
    <property type="molecule type" value="Genomic_DNA"/>
</dbReference>
<organism evidence="1 2">
    <name type="scientific">Helicobacter trogontum</name>
    <dbReference type="NCBI Taxonomy" id="50960"/>
    <lineage>
        <taxon>Bacteria</taxon>
        <taxon>Pseudomonadati</taxon>
        <taxon>Campylobacterota</taxon>
        <taxon>Epsilonproteobacteria</taxon>
        <taxon>Campylobacterales</taxon>
        <taxon>Helicobacteraceae</taxon>
        <taxon>Helicobacter</taxon>
    </lineage>
</organism>
<comment type="caution">
    <text evidence="1">The sequence shown here is derived from an EMBL/GenBank/DDBJ whole genome shotgun (WGS) entry which is preliminary data.</text>
</comment>
<evidence type="ECO:0000313" key="1">
    <source>
        <dbReference type="EMBL" id="TLD82833.1"/>
    </source>
</evidence>
<protein>
    <submittedName>
        <fullName evidence="1">Uncharacterized protein</fullName>
    </submittedName>
</protein>